<accession>A0A2P2NDE0</accession>
<reference evidence="1" key="1">
    <citation type="submission" date="2018-02" db="EMBL/GenBank/DDBJ databases">
        <title>Rhizophora mucronata_Transcriptome.</title>
        <authorList>
            <person name="Meera S.P."/>
            <person name="Sreeshan A."/>
            <person name="Augustine A."/>
        </authorList>
    </citation>
    <scope>NUCLEOTIDE SEQUENCE</scope>
    <source>
        <tissue evidence="1">Leaf</tissue>
    </source>
</reference>
<protein>
    <submittedName>
        <fullName evidence="1">Uncharacterized protein</fullName>
    </submittedName>
</protein>
<evidence type="ECO:0000313" key="1">
    <source>
        <dbReference type="EMBL" id="MBX40501.1"/>
    </source>
</evidence>
<name>A0A2P2NDE0_RHIMU</name>
<dbReference type="EMBL" id="GGEC01060017">
    <property type="protein sequence ID" value="MBX40501.1"/>
    <property type="molecule type" value="Transcribed_RNA"/>
</dbReference>
<sequence length="29" mass="3342">MYGDFVCARITITKSYVNSFEQSIPELTQ</sequence>
<proteinExistence type="predicted"/>
<organism evidence="1">
    <name type="scientific">Rhizophora mucronata</name>
    <name type="common">Asiatic mangrove</name>
    <dbReference type="NCBI Taxonomy" id="61149"/>
    <lineage>
        <taxon>Eukaryota</taxon>
        <taxon>Viridiplantae</taxon>
        <taxon>Streptophyta</taxon>
        <taxon>Embryophyta</taxon>
        <taxon>Tracheophyta</taxon>
        <taxon>Spermatophyta</taxon>
        <taxon>Magnoliopsida</taxon>
        <taxon>eudicotyledons</taxon>
        <taxon>Gunneridae</taxon>
        <taxon>Pentapetalae</taxon>
        <taxon>rosids</taxon>
        <taxon>fabids</taxon>
        <taxon>Malpighiales</taxon>
        <taxon>Rhizophoraceae</taxon>
        <taxon>Rhizophora</taxon>
    </lineage>
</organism>
<dbReference type="AlphaFoldDB" id="A0A2P2NDE0"/>